<feature type="transmembrane region" description="Helical" evidence="3">
    <location>
        <begin position="38"/>
        <end position="59"/>
    </location>
</feature>
<organism evidence="5 6">
    <name type="scientific">Babjeviella inositovora NRRL Y-12698</name>
    <dbReference type="NCBI Taxonomy" id="984486"/>
    <lineage>
        <taxon>Eukaryota</taxon>
        <taxon>Fungi</taxon>
        <taxon>Dikarya</taxon>
        <taxon>Ascomycota</taxon>
        <taxon>Saccharomycotina</taxon>
        <taxon>Pichiomycetes</taxon>
        <taxon>Serinales incertae sedis</taxon>
        <taxon>Babjeviella</taxon>
    </lineage>
</organism>
<dbReference type="PANTHER" id="PTHR11360">
    <property type="entry name" value="MONOCARBOXYLATE TRANSPORTER"/>
    <property type="match status" value="1"/>
</dbReference>
<feature type="transmembrane region" description="Helical" evidence="3">
    <location>
        <begin position="388"/>
        <end position="410"/>
    </location>
</feature>
<evidence type="ECO:0000313" key="5">
    <source>
        <dbReference type="EMBL" id="ODQ82566.1"/>
    </source>
</evidence>
<feature type="transmembrane region" description="Helical" evidence="3">
    <location>
        <begin position="133"/>
        <end position="156"/>
    </location>
</feature>
<keyword evidence="3" id="KW-0472">Membrane</keyword>
<feature type="transmembrane region" description="Helical" evidence="3">
    <location>
        <begin position="197"/>
        <end position="216"/>
    </location>
</feature>
<feature type="transmembrane region" description="Helical" evidence="3">
    <location>
        <begin position="422"/>
        <end position="444"/>
    </location>
</feature>
<protein>
    <recommendedName>
        <fullName evidence="4">Major facilitator superfamily (MFS) profile domain-containing protein</fullName>
    </recommendedName>
</protein>
<feature type="transmembrane region" description="Helical" evidence="3">
    <location>
        <begin position="79"/>
        <end position="101"/>
    </location>
</feature>
<dbReference type="Gene3D" id="1.20.1250.20">
    <property type="entry name" value="MFS general substrate transporter like domains"/>
    <property type="match status" value="1"/>
</dbReference>
<evidence type="ECO:0000313" key="6">
    <source>
        <dbReference type="Proteomes" id="UP000094336"/>
    </source>
</evidence>
<dbReference type="Proteomes" id="UP000094336">
    <property type="component" value="Unassembled WGS sequence"/>
</dbReference>
<accession>A0A1E3QY79</accession>
<dbReference type="EMBL" id="KV454426">
    <property type="protein sequence ID" value="ODQ82566.1"/>
    <property type="molecule type" value="Genomic_DNA"/>
</dbReference>
<dbReference type="GO" id="GO:0016020">
    <property type="term" value="C:membrane"/>
    <property type="evidence" value="ECO:0007669"/>
    <property type="project" value="UniProtKB-SubCell"/>
</dbReference>
<dbReference type="Pfam" id="PF07690">
    <property type="entry name" value="MFS_1"/>
    <property type="match status" value="1"/>
</dbReference>
<evidence type="ECO:0000256" key="1">
    <source>
        <dbReference type="ARBA" id="ARBA00004141"/>
    </source>
</evidence>
<name>A0A1E3QY79_9ASCO</name>
<dbReference type="InterPro" id="IPR011701">
    <property type="entry name" value="MFS"/>
</dbReference>
<dbReference type="GO" id="GO:0032218">
    <property type="term" value="P:riboflavin transport"/>
    <property type="evidence" value="ECO:0007669"/>
    <property type="project" value="TreeGrafter"/>
</dbReference>
<evidence type="ECO:0000256" key="2">
    <source>
        <dbReference type="ARBA" id="ARBA00006727"/>
    </source>
</evidence>
<dbReference type="RefSeq" id="XP_018987894.1">
    <property type="nucleotide sequence ID" value="XM_019132228.1"/>
</dbReference>
<dbReference type="InterPro" id="IPR020846">
    <property type="entry name" value="MFS_dom"/>
</dbReference>
<feature type="transmembrane region" description="Helical" evidence="3">
    <location>
        <begin position="265"/>
        <end position="285"/>
    </location>
</feature>
<dbReference type="OrthoDB" id="6509908at2759"/>
<reference evidence="6" key="1">
    <citation type="submission" date="2016-05" db="EMBL/GenBank/DDBJ databases">
        <title>Comparative genomics of biotechnologically important yeasts.</title>
        <authorList>
            <consortium name="DOE Joint Genome Institute"/>
            <person name="Riley R."/>
            <person name="Haridas S."/>
            <person name="Wolfe K.H."/>
            <person name="Lopes M.R."/>
            <person name="Hittinger C.T."/>
            <person name="Goker M."/>
            <person name="Salamov A."/>
            <person name="Wisecaver J."/>
            <person name="Long T.M."/>
            <person name="Aerts A.L."/>
            <person name="Barry K."/>
            <person name="Choi C."/>
            <person name="Clum A."/>
            <person name="Coughlan A.Y."/>
            <person name="Deshpande S."/>
            <person name="Douglass A.P."/>
            <person name="Hanson S.J."/>
            <person name="Klenk H.-P."/>
            <person name="Labutti K."/>
            <person name="Lapidus A."/>
            <person name="Lindquist E."/>
            <person name="Lipzen A."/>
            <person name="Meier-Kolthoff J.P."/>
            <person name="Ohm R.A."/>
            <person name="Otillar R.P."/>
            <person name="Pangilinan J."/>
            <person name="Peng Y."/>
            <person name="Rokas A."/>
            <person name="Rosa C.A."/>
            <person name="Scheuner C."/>
            <person name="Sibirny A.A."/>
            <person name="Slot J.C."/>
            <person name="Stielow J.B."/>
            <person name="Sun H."/>
            <person name="Kurtzman C.P."/>
            <person name="Blackwell M."/>
            <person name="Grigoriev I.V."/>
            <person name="Jeffries T.W."/>
        </authorList>
    </citation>
    <scope>NUCLEOTIDE SEQUENCE [LARGE SCALE GENOMIC DNA]</scope>
    <source>
        <strain evidence="6">NRRL Y-12698</strain>
    </source>
</reference>
<evidence type="ECO:0000259" key="4">
    <source>
        <dbReference type="PROSITE" id="PS50850"/>
    </source>
</evidence>
<comment type="similarity">
    <text evidence="2">Belongs to the major facilitator superfamily. Monocarboxylate porter (TC 2.A.1.13) family.</text>
</comment>
<dbReference type="AlphaFoldDB" id="A0A1E3QY79"/>
<evidence type="ECO:0000256" key="3">
    <source>
        <dbReference type="SAM" id="Phobius"/>
    </source>
</evidence>
<keyword evidence="3" id="KW-0812">Transmembrane</keyword>
<feature type="transmembrane region" description="Helical" evidence="3">
    <location>
        <begin position="168"/>
        <end position="191"/>
    </location>
</feature>
<dbReference type="GO" id="GO:0022857">
    <property type="term" value="F:transmembrane transporter activity"/>
    <property type="evidence" value="ECO:0007669"/>
    <property type="project" value="InterPro"/>
</dbReference>
<feature type="transmembrane region" description="Helical" evidence="3">
    <location>
        <begin position="297"/>
        <end position="316"/>
    </location>
</feature>
<keyword evidence="3" id="KW-1133">Transmembrane helix</keyword>
<dbReference type="PANTHER" id="PTHR11360:SF177">
    <property type="entry name" value="RIBOFLAVIN TRANSPORTER MCH5"/>
    <property type="match status" value="1"/>
</dbReference>
<comment type="subcellular location">
    <subcellularLocation>
        <location evidence="1">Membrane</location>
        <topology evidence="1">Multi-pass membrane protein</topology>
    </subcellularLocation>
</comment>
<dbReference type="PROSITE" id="PS50850">
    <property type="entry name" value="MFS"/>
    <property type="match status" value="1"/>
</dbReference>
<keyword evidence="6" id="KW-1185">Reference proteome</keyword>
<dbReference type="SUPFAM" id="SSF103473">
    <property type="entry name" value="MFS general substrate transporter"/>
    <property type="match status" value="1"/>
</dbReference>
<feature type="transmembrane region" description="Helical" evidence="3">
    <location>
        <begin position="353"/>
        <end position="376"/>
    </location>
</feature>
<sequence>MALAQHEDSSLRQVLGIVGADSLTNEEEESYPDGGRDAWMVVLGSFLGLTFDFGLINSLGTIQTYISTHQLVDVPPSTVSWIFSILLTTNFGFCLIGGTLFDHYGSRLPMTVGMFLSTAGLLGTASSQTVYQFILSFGVCTGLGLAFLQTPLFCLVSHWFSQKRAMAAGLATLGVSVGGVVLPLLLSSLYTSVGFSWAIRVLALLCFVSSGISIWLTKERFRMVRASTGPMDVSQTQHQNLLARIKSQINNLVDLKAFKNPRFTLCALGMAGAEVYLITAMTYFSSYAVAQGVEERTAYLLITVINASGIIGRFLPGVMVSKFGCFNVITGMLLLVTLSIFTLWLPLGNQLPILYAFAALLGVTSASILCLAPVCLAQVTPIKSYGRCYAMVFLMVAVGNLVFIPVSGILIGNESRRNYNHFVLFCGLLSVLVTICFCGARYSLTGKAVAVRV</sequence>
<dbReference type="InterPro" id="IPR050327">
    <property type="entry name" value="Proton-linked_MCT"/>
</dbReference>
<dbReference type="GeneID" id="30150081"/>
<feature type="transmembrane region" description="Helical" evidence="3">
    <location>
        <begin position="323"/>
        <end position="347"/>
    </location>
</feature>
<dbReference type="InterPro" id="IPR036259">
    <property type="entry name" value="MFS_trans_sf"/>
</dbReference>
<feature type="domain" description="Major facilitator superfamily (MFS) profile" evidence="4">
    <location>
        <begin position="38"/>
        <end position="444"/>
    </location>
</feature>
<proteinExistence type="inferred from homology"/>
<gene>
    <name evidence="5" type="ORF">BABINDRAFT_5513</name>
</gene>